<accession>A0ABR8YH11</accession>
<reference evidence="3 4" key="1">
    <citation type="submission" date="2020-08" db="EMBL/GenBank/DDBJ databases">
        <title>A Genomic Blueprint of the Chicken Gut Microbiome.</title>
        <authorList>
            <person name="Gilroy R."/>
            <person name="Ravi A."/>
            <person name="Getino M."/>
            <person name="Pursley I."/>
            <person name="Horton D.L."/>
            <person name="Alikhan N.-F."/>
            <person name="Baker D."/>
            <person name="Gharbi K."/>
            <person name="Hall N."/>
            <person name="Watson M."/>
            <person name="Adriaenssens E.M."/>
            <person name="Foster-Nyarko E."/>
            <person name="Jarju S."/>
            <person name="Secka A."/>
            <person name="Antonio M."/>
            <person name="Oren A."/>
            <person name="Chaudhuri R."/>
            <person name="La Ragione R.M."/>
            <person name="Hildebrand F."/>
            <person name="Pallen M.J."/>
        </authorList>
    </citation>
    <scope>NUCLEOTIDE SEQUENCE [LARGE SCALE GENOMIC DNA]</scope>
    <source>
        <strain evidence="3 4">Sa2BUA2</strain>
    </source>
</reference>
<feature type="domain" description="DUF6993" evidence="2">
    <location>
        <begin position="90"/>
        <end position="172"/>
    </location>
</feature>
<dbReference type="Proteomes" id="UP000652763">
    <property type="component" value="Unassembled WGS sequence"/>
</dbReference>
<evidence type="ECO:0000259" key="2">
    <source>
        <dbReference type="Pfam" id="PF22504"/>
    </source>
</evidence>
<evidence type="ECO:0000313" key="4">
    <source>
        <dbReference type="Proteomes" id="UP000652763"/>
    </source>
</evidence>
<gene>
    <name evidence="3" type="ORF">H9638_06280</name>
</gene>
<proteinExistence type="predicted"/>
<feature type="compositionally biased region" description="Low complexity" evidence="1">
    <location>
        <begin position="55"/>
        <end position="64"/>
    </location>
</feature>
<dbReference type="InterPro" id="IPR054262">
    <property type="entry name" value="DUF6993"/>
</dbReference>
<feature type="region of interest" description="Disordered" evidence="1">
    <location>
        <begin position="55"/>
        <end position="77"/>
    </location>
</feature>
<organism evidence="3 4">
    <name type="scientific">Arthrobacter pullicola</name>
    <dbReference type="NCBI Taxonomy" id="2762224"/>
    <lineage>
        <taxon>Bacteria</taxon>
        <taxon>Bacillati</taxon>
        <taxon>Actinomycetota</taxon>
        <taxon>Actinomycetes</taxon>
        <taxon>Micrococcales</taxon>
        <taxon>Micrococcaceae</taxon>
        <taxon>Arthrobacter</taxon>
    </lineage>
</organism>
<dbReference type="EMBL" id="JACSQC010000003">
    <property type="protein sequence ID" value="MBD8043418.1"/>
    <property type="molecule type" value="Genomic_DNA"/>
</dbReference>
<dbReference type="RefSeq" id="WP_191746383.1">
    <property type="nucleotide sequence ID" value="NZ_JACSQC010000003.1"/>
</dbReference>
<sequence>MNAQRQAAESGFAGMASPVRTGSDIRIRRQMGLAGAAALAFLVLGLSGCAAAGPAAEGQQPIPAKSSSGESAAGPARAWIPEADAVQTQLEALAAQAPSPSRNAVREAYAAAGFSPDAVEVSQDITPTGLAVDSIVAGAPVAGQCVLGEVRSGSATVTVVPALSSGQCLIGDDR</sequence>
<dbReference type="Pfam" id="PF22504">
    <property type="entry name" value="DUF6993"/>
    <property type="match status" value="1"/>
</dbReference>
<evidence type="ECO:0000313" key="3">
    <source>
        <dbReference type="EMBL" id="MBD8043418.1"/>
    </source>
</evidence>
<protein>
    <recommendedName>
        <fullName evidence="2">DUF6993 domain-containing protein</fullName>
    </recommendedName>
</protein>
<name>A0ABR8YH11_9MICC</name>
<keyword evidence="4" id="KW-1185">Reference proteome</keyword>
<comment type="caution">
    <text evidence="3">The sequence shown here is derived from an EMBL/GenBank/DDBJ whole genome shotgun (WGS) entry which is preliminary data.</text>
</comment>
<evidence type="ECO:0000256" key="1">
    <source>
        <dbReference type="SAM" id="MobiDB-lite"/>
    </source>
</evidence>